<dbReference type="PANTHER" id="PTHR22677:SF4">
    <property type="entry name" value="USHER SYNDROME TYPE-1G PROTEIN-LIKE PROTEIN"/>
    <property type="match status" value="1"/>
</dbReference>
<feature type="non-terminal residue" evidence="2">
    <location>
        <position position="75"/>
    </location>
</feature>
<feature type="repeat" description="ANK" evidence="1">
    <location>
        <begin position="31"/>
        <end position="63"/>
    </location>
</feature>
<gene>
    <name evidence="2" type="ORF">Gotri_017186</name>
</gene>
<protein>
    <submittedName>
        <fullName evidence="2">Uncharacterized protein</fullName>
    </submittedName>
</protein>
<organism evidence="2 3">
    <name type="scientific">Gossypium trilobum</name>
    <dbReference type="NCBI Taxonomy" id="34281"/>
    <lineage>
        <taxon>Eukaryota</taxon>
        <taxon>Viridiplantae</taxon>
        <taxon>Streptophyta</taxon>
        <taxon>Embryophyta</taxon>
        <taxon>Tracheophyta</taxon>
        <taxon>Spermatophyta</taxon>
        <taxon>Magnoliopsida</taxon>
        <taxon>eudicotyledons</taxon>
        <taxon>Gunneridae</taxon>
        <taxon>Pentapetalae</taxon>
        <taxon>rosids</taxon>
        <taxon>malvids</taxon>
        <taxon>Malvales</taxon>
        <taxon>Malvaceae</taxon>
        <taxon>Malvoideae</taxon>
        <taxon>Gossypium</taxon>
    </lineage>
</organism>
<dbReference type="Proteomes" id="UP000593568">
    <property type="component" value="Unassembled WGS sequence"/>
</dbReference>
<dbReference type="InterPro" id="IPR002110">
    <property type="entry name" value="Ankyrin_rpt"/>
</dbReference>
<name>A0A7J9E6I8_9ROSI</name>
<dbReference type="InterPro" id="IPR036770">
    <property type="entry name" value="Ankyrin_rpt-contain_sf"/>
</dbReference>
<dbReference type="EMBL" id="JABEZW010000006">
    <property type="protein sequence ID" value="MBA0768384.1"/>
    <property type="molecule type" value="Genomic_DNA"/>
</dbReference>
<evidence type="ECO:0000256" key="1">
    <source>
        <dbReference type="PROSITE-ProRule" id="PRU00023"/>
    </source>
</evidence>
<accession>A0A7J9E6I8</accession>
<dbReference type="SUPFAM" id="SSF48403">
    <property type="entry name" value="Ankyrin repeat"/>
    <property type="match status" value="1"/>
</dbReference>
<keyword evidence="1" id="KW-0040">ANK repeat</keyword>
<evidence type="ECO:0000313" key="3">
    <source>
        <dbReference type="Proteomes" id="UP000593568"/>
    </source>
</evidence>
<dbReference type="Gene3D" id="1.25.40.20">
    <property type="entry name" value="Ankyrin repeat-containing domain"/>
    <property type="match status" value="1"/>
</dbReference>
<dbReference type="PANTHER" id="PTHR22677">
    <property type="entry name" value="ANKYRIN REPEAT DOMAIN-CONTAINING PROTEIN 60"/>
    <property type="match status" value="1"/>
</dbReference>
<dbReference type="Pfam" id="PF12796">
    <property type="entry name" value="Ank_2"/>
    <property type="match status" value="1"/>
</dbReference>
<sequence>MRLLFMACRGDTKGVEDLLNEGMDVNGIDLDGRTALHVAACEGHVEVVKLLLSRNANIDARDRWGSTVHYFSLFL</sequence>
<dbReference type="AlphaFoldDB" id="A0A7J9E6I8"/>
<proteinExistence type="predicted"/>
<dbReference type="PROSITE" id="PS50088">
    <property type="entry name" value="ANK_REPEAT"/>
    <property type="match status" value="1"/>
</dbReference>
<comment type="caution">
    <text evidence="2">The sequence shown here is derived from an EMBL/GenBank/DDBJ whole genome shotgun (WGS) entry which is preliminary data.</text>
</comment>
<evidence type="ECO:0000313" key="2">
    <source>
        <dbReference type="EMBL" id="MBA0768384.1"/>
    </source>
</evidence>
<dbReference type="SMART" id="SM00248">
    <property type="entry name" value="ANK"/>
    <property type="match status" value="1"/>
</dbReference>
<dbReference type="InterPro" id="IPR039323">
    <property type="entry name" value="ANKRD_45/46/60"/>
</dbReference>
<keyword evidence="3" id="KW-1185">Reference proteome</keyword>
<dbReference type="PROSITE" id="PS50297">
    <property type="entry name" value="ANK_REP_REGION"/>
    <property type="match status" value="1"/>
</dbReference>
<reference evidence="2 3" key="1">
    <citation type="journal article" date="2019" name="Genome Biol. Evol.">
        <title>Insights into the evolution of the New World diploid cottons (Gossypium, subgenus Houzingenia) based on genome sequencing.</title>
        <authorList>
            <person name="Grover C.E."/>
            <person name="Arick M.A. 2nd"/>
            <person name="Thrash A."/>
            <person name="Conover J.L."/>
            <person name="Sanders W.S."/>
            <person name="Peterson D.G."/>
            <person name="Frelichowski J.E."/>
            <person name="Scheffler J.A."/>
            <person name="Scheffler B.E."/>
            <person name="Wendel J.F."/>
        </authorList>
    </citation>
    <scope>NUCLEOTIDE SEQUENCE [LARGE SCALE GENOMIC DNA]</scope>
    <source>
        <strain evidence="2">8</strain>
        <tissue evidence="2">Leaf</tissue>
    </source>
</reference>